<reference evidence="1 2" key="1">
    <citation type="journal article" date="2014" name="Nat. Genet.">
        <title>Genome and transcriptome of the porcine whipworm Trichuris suis.</title>
        <authorList>
            <person name="Jex A.R."/>
            <person name="Nejsum P."/>
            <person name="Schwarz E.M."/>
            <person name="Hu L."/>
            <person name="Young N.D."/>
            <person name="Hall R.S."/>
            <person name="Korhonen P.K."/>
            <person name="Liao S."/>
            <person name="Thamsborg S."/>
            <person name="Xia J."/>
            <person name="Xu P."/>
            <person name="Wang S."/>
            <person name="Scheerlinck J.P."/>
            <person name="Hofmann A."/>
            <person name="Sternberg P.W."/>
            <person name="Wang J."/>
            <person name="Gasser R.B."/>
        </authorList>
    </citation>
    <scope>NUCLEOTIDE SEQUENCE [LARGE SCALE GENOMIC DNA]</scope>
    <source>
        <strain evidence="1">DCEP-RM93M</strain>
    </source>
</reference>
<proteinExistence type="predicted"/>
<name>A0A085LZL9_9BILA</name>
<organism evidence="1 2">
    <name type="scientific">Trichuris suis</name>
    <name type="common">pig whipworm</name>
    <dbReference type="NCBI Taxonomy" id="68888"/>
    <lineage>
        <taxon>Eukaryota</taxon>
        <taxon>Metazoa</taxon>
        <taxon>Ecdysozoa</taxon>
        <taxon>Nematoda</taxon>
        <taxon>Enoplea</taxon>
        <taxon>Dorylaimia</taxon>
        <taxon>Trichinellida</taxon>
        <taxon>Trichuridae</taxon>
        <taxon>Trichuris</taxon>
    </lineage>
</organism>
<protein>
    <submittedName>
        <fullName evidence="1">Uncharacterized protein</fullName>
    </submittedName>
</protein>
<dbReference type="Proteomes" id="UP000030764">
    <property type="component" value="Unassembled WGS sequence"/>
</dbReference>
<accession>A0A085LZL9</accession>
<keyword evidence="2" id="KW-1185">Reference proteome</keyword>
<sequence length="91" mass="10485">MEGGRFMMTGLACGEILLTRCFKLPAKWTAWLLQWVRLTGMERKQGWILTWLMLPLSTTIKKFEVTLGVKQFNPQELEVNTTDNAMVIHGK</sequence>
<dbReference type="EMBL" id="KL363253">
    <property type="protein sequence ID" value="KFD50415.1"/>
    <property type="molecule type" value="Genomic_DNA"/>
</dbReference>
<dbReference type="AlphaFoldDB" id="A0A085LZL9"/>
<evidence type="ECO:0000313" key="2">
    <source>
        <dbReference type="Proteomes" id="UP000030764"/>
    </source>
</evidence>
<evidence type="ECO:0000313" key="1">
    <source>
        <dbReference type="EMBL" id="KFD50415.1"/>
    </source>
</evidence>
<gene>
    <name evidence="1" type="ORF">M513_08642</name>
</gene>